<keyword evidence="4" id="KW-0067">ATP-binding</keyword>
<dbReference type="GO" id="GO:0003677">
    <property type="term" value="F:DNA binding"/>
    <property type="evidence" value="ECO:0007669"/>
    <property type="project" value="InterPro"/>
</dbReference>
<dbReference type="PANTHER" id="PTHR11274:SF0">
    <property type="entry name" value="GENERAL TRANSCRIPTION AND DNA REPAIR FACTOR IIH HELICASE SUBUNIT XPB"/>
    <property type="match status" value="1"/>
</dbReference>
<dbReference type="GO" id="GO:0016787">
    <property type="term" value="F:hydrolase activity"/>
    <property type="evidence" value="ECO:0007669"/>
    <property type="project" value="UniProtKB-KW"/>
</dbReference>
<dbReference type="GO" id="GO:0005524">
    <property type="term" value="F:ATP binding"/>
    <property type="evidence" value="ECO:0007669"/>
    <property type="project" value="UniProtKB-KW"/>
</dbReference>
<dbReference type="EMBL" id="AMXE01000026">
    <property type="protein sequence ID" value="ENO88423.1"/>
    <property type="molecule type" value="Genomic_DNA"/>
</dbReference>
<evidence type="ECO:0000259" key="6">
    <source>
        <dbReference type="PROSITE" id="PS51192"/>
    </source>
</evidence>
<dbReference type="SMART" id="SM00487">
    <property type="entry name" value="DEXDc"/>
    <property type="match status" value="1"/>
</dbReference>
<keyword evidence="2" id="KW-0378">Hydrolase</keyword>
<evidence type="ECO:0000313" key="9">
    <source>
        <dbReference type="Proteomes" id="UP000013232"/>
    </source>
</evidence>
<organism evidence="8 9">
    <name type="scientific">Thauera linaloolentis (strain DSM 12138 / JCM 21573 / CCUG 41526 / CIP 105981 / IAM 15112 / NBRC 102519 / 47Lol)</name>
    <dbReference type="NCBI Taxonomy" id="1123367"/>
    <lineage>
        <taxon>Bacteria</taxon>
        <taxon>Pseudomonadati</taxon>
        <taxon>Pseudomonadota</taxon>
        <taxon>Betaproteobacteria</taxon>
        <taxon>Rhodocyclales</taxon>
        <taxon>Zoogloeaceae</taxon>
        <taxon>Thauera</taxon>
    </lineage>
</organism>
<dbReference type="InterPro" id="IPR006935">
    <property type="entry name" value="Helicase/UvrB_N"/>
</dbReference>
<protein>
    <submittedName>
        <fullName evidence="8">Type III restriction enzyme, res subunit</fullName>
    </submittedName>
</protein>
<dbReference type="Gene3D" id="3.40.50.300">
    <property type="entry name" value="P-loop containing nucleotide triphosphate hydrolases"/>
    <property type="match status" value="2"/>
</dbReference>
<keyword evidence="3" id="KW-0347">Helicase</keyword>
<gene>
    <name evidence="8" type="ORF">C666_08960</name>
</gene>
<dbReference type="Pfam" id="PF00271">
    <property type="entry name" value="Helicase_C"/>
    <property type="match status" value="1"/>
</dbReference>
<dbReference type="PROSITE" id="PS51192">
    <property type="entry name" value="HELICASE_ATP_BIND_1"/>
    <property type="match status" value="1"/>
</dbReference>
<feature type="domain" description="Helicase ATP-binding" evidence="6">
    <location>
        <begin position="202"/>
        <end position="374"/>
    </location>
</feature>
<evidence type="ECO:0000256" key="3">
    <source>
        <dbReference type="ARBA" id="ARBA00022806"/>
    </source>
</evidence>
<dbReference type="InterPro" id="IPR050615">
    <property type="entry name" value="ATP-dep_DNA_Helicase"/>
</dbReference>
<dbReference type="PANTHER" id="PTHR11274">
    <property type="entry name" value="RAD25/XP-B DNA REPAIR HELICASE"/>
    <property type="match status" value="1"/>
</dbReference>
<proteinExistence type="predicted"/>
<dbReference type="CDD" id="cd09179">
    <property type="entry name" value="PLDc_N_DEXD_a"/>
    <property type="match status" value="1"/>
</dbReference>
<dbReference type="eggNOG" id="COG1061">
    <property type="taxonomic scope" value="Bacteria"/>
</dbReference>
<dbReference type="InterPro" id="IPR014001">
    <property type="entry name" value="Helicase_ATP-bd"/>
</dbReference>
<dbReference type="SMART" id="SM00490">
    <property type="entry name" value="HELICc"/>
    <property type="match status" value="1"/>
</dbReference>
<dbReference type="AlphaFoldDB" id="N6Z237"/>
<evidence type="ECO:0000256" key="5">
    <source>
        <dbReference type="SAM" id="MobiDB-lite"/>
    </source>
</evidence>
<feature type="domain" description="Helicase C-terminal" evidence="7">
    <location>
        <begin position="454"/>
        <end position="615"/>
    </location>
</feature>
<evidence type="ECO:0000259" key="7">
    <source>
        <dbReference type="PROSITE" id="PS51194"/>
    </source>
</evidence>
<accession>N6Z237</accession>
<dbReference type="Proteomes" id="UP000013232">
    <property type="component" value="Unassembled WGS sequence"/>
</dbReference>
<sequence>MRLVVSPYLEPDDVAALQAAADKPITVLRAIASRSLADIEDALIKDRLNALAWLAASGQLEIKIALRLDEKGGYSRGLYHEKIGVFTDSADNNVSFSGSSNETAGGLIENFESVEVFCSWKDGEGRVQSKIDDFEALWADSTRGLQVLEFSAVSRELLERYRDPERPPAGMNRHVAKEPASKSPFAPPDGFQLRPYQADAIRAWSKAGGRGIFAMATGSGKTLTALTLASKVAEKNKPLALLIVCPYINLCKQWMREIAAFGIQPIPCFEGRDRWQAQLEEGYQQMGVGMSSVMAVVTTNATYMSEAFQARLRPRVASGSVHHLLIADEVHNLGAQRIKDVLLDGINMRLGLSATPERHHDPIGTSVVLNYFGGIVFEYSLTQAITDGRLCNYRYHPIPVELTDEETEIYEEITAKLAKLFPGRDVDDDIEKAAMSLLIKRARLLGGAVNKLCALDQIIAEMPEKPTKAIFYCGDGRTTDAITDEEIRQIQAVSRLLGEKHGLRVRNFTFRETAQEREEILRDLSSGFLDGVVAIRCLDEGIDLPELRMGFLLASSTNPRQFIQRRGRLLRNAPGKNRAIIYDFFVSPPDLGGKLDDSAFNMERSFFQKELTRIVEFCRMAENGPEALHHLHGLRLKYNLLST</sequence>
<reference evidence="8 9" key="1">
    <citation type="submission" date="2012-09" db="EMBL/GenBank/DDBJ databases">
        <title>Draft Genome Sequences of 6 Strains from Genus Thauera.</title>
        <authorList>
            <person name="Liu B."/>
            <person name="Shapleigh J.P."/>
            <person name="Frostegard A.H."/>
        </authorList>
    </citation>
    <scope>NUCLEOTIDE SEQUENCE [LARGE SCALE GENOMIC DNA]</scope>
    <source>
        <strain evidence="9">47Lol / DSM 12138</strain>
    </source>
</reference>
<keyword evidence="9" id="KW-1185">Reference proteome</keyword>
<evidence type="ECO:0000256" key="1">
    <source>
        <dbReference type="ARBA" id="ARBA00022741"/>
    </source>
</evidence>
<dbReference type="InterPro" id="IPR027417">
    <property type="entry name" value="P-loop_NTPase"/>
</dbReference>
<dbReference type="GO" id="GO:0004386">
    <property type="term" value="F:helicase activity"/>
    <property type="evidence" value="ECO:0007669"/>
    <property type="project" value="UniProtKB-KW"/>
</dbReference>
<evidence type="ECO:0000256" key="2">
    <source>
        <dbReference type="ARBA" id="ARBA00022801"/>
    </source>
</evidence>
<dbReference type="InterPro" id="IPR024012">
    <property type="entry name" value="Dnd_restrict_put"/>
</dbReference>
<comment type="caution">
    <text evidence="8">The sequence shown here is derived from an EMBL/GenBank/DDBJ whole genome shotgun (WGS) entry which is preliminary data.</text>
</comment>
<dbReference type="InterPro" id="IPR001650">
    <property type="entry name" value="Helicase_C-like"/>
</dbReference>
<dbReference type="SUPFAM" id="SSF52540">
    <property type="entry name" value="P-loop containing nucleoside triphosphate hydrolases"/>
    <property type="match status" value="1"/>
</dbReference>
<evidence type="ECO:0000313" key="8">
    <source>
        <dbReference type="EMBL" id="ENO88423.1"/>
    </source>
</evidence>
<name>N6Z237_THAL4</name>
<dbReference type="NCBIfam" id="TIGR04095">
    <property type="entry name" value="dnd_restrict_1"/>
    <property type="match status" value="1"/>
</dbReference>
<dbReference type="PROSITE" id="PS51194">
    <property type="entry name" value="HELICASE_CTER"/>
    <property type="match status" value="1"/>
</dbReference>
<feature type="region of interest" description="Disordered" evidence="5">
    <location>
        <begin position="163"/>
        <end position="187"/>
    </location>
</feature>
<keyword evidence="1" id="KW-0547">Nucleotide-binding</keyword>
<evidence type="ECO:0000256" key="4">
    <source>
        <dbReference type="ARBA" id="ARBA00022840"/>
    </source>
</evidence>
<dbReference type="STRING" id="1123367.GCA_000621305_02525"/>
<dbReference type="Pfam" id="PF04851">
    <property type="entry name" value="ResIII"/>
    <property type="match status" value="1"/>
</dbReference>